<accession>A0ABT0HL13</accession>
<proteinExistence type="predicted"/>
<dbReference type="Gene3D" id="2.60.40.10">
    <property type="entry name" value="Immunoglobulins"/>
    <property type="match status" value="2"/>
</dbReference>
<evidence type="ECO:0000259" key="3">
    <source>
        <dbReference type="Pfam" id="PF01345"/>
    </source>
</evidence>
<dbReference type="RefSeq" id="WP_248477442.1">
    <property type="nucleotide sequence ID" value="NZ_JALPRF010000002.1"/>
</dbReference>
<dbReference type="EMBL" id="JALPRF010000002">
    <property type="protein sequence ID" value="MCK8492854.1"/>
    <property type="molecule type" value="Genomic_DNA"/>
</dbReference>
<dbReference type="SUPFAM" id="SSF52266">
    <property type="entry name" value="SGNH hydrolase"/>
    <property type="match status" value="1"/>
</dbReference>
<dbReference type="Pfam" id="PF01345">
    <property type="entry name" value="DUF11"/>
    <property type="match status" value="2"/>
</dbReference>
<organism evidence="5 6">
    <name type="scientific">Spirosoma liriopis</name>
    <dbReference type="NCBI Taxonomy" id="2937440"/>
    <lineage>
        <taxon>Bacteria</taxon>
        <taxon>Pseudomonadati</taxon>
        <taxon>Bacteroidota</taxon>
        <taxon>Cytophagia</taxon>
        <taxon>Cytophagales</taxon>
        <taxon>Cytophagaceae</taxon>
        <taxon>Spirosoma</taxon>
    </lineage>
</organism>
<dbReference type="InterPro" id="IPR036514">
    <property type="entry name" value="SGNH_hydro_sf"/>
</dbReference>
<evidence type="ECO:0000259" key="4">
    <source>
        <dbReference type="Pfam" id="PF03629"/>
    </source>
</evidence>
<dbReference type="Proteomes" id="UP001202180">
    <property type="component" value="Unassembled WGS sequence"/>
</dbReference>
<feature type="domain" description="DUF11" evidence="3">
    <location>
        <begin position="701"/>
        <end position="806"/>
    </location>
</feature>
<dbReference type="Gene3D" id="3.40.50.1110">
    <property type="entry name" value="SGNH hydrolase"/>
    <property type="match status" value="1"/>
</dbReference>
<reference evidence="5 6" key="1">
    <citation type="submission" date="2022-04" db="EMBL/GenBank/DDBJ databases">
        <title>Spirosoma sp. strain RP8 genome sequencing and assembly.</title>
        <authorList>
            <person name="Jung Y."/>
        </authorList>
    </citation>
    <scope>NUCLEOTIDE SEQUENCE [LARGE SCALE GENOMIC DNA]</scope>
    <source>
        <strain evidence="5 6">RP8</strain>
    </source>
</reference>
<protein>
    <recommendedName>
        <fullName evidence="7">DUF11 domain-containing protein</fullName>
    </recommendedName>
</protein>
<dbReference type="InterPro" id="IPR047589">
    <property type="entry name" value="DUF11_rpt"/>
</dbReference>
<evidence type="ECO:0000256" key="2">
    <source>
        <dbReference type="SAM" id="MobiDB-lite"/>
    </source>
</evidence>
<evidence type="ECO:0008006" key="7">
    <source>
        <dbReference type="Google" id="ProtNLM"/>
    </source>
</evidence>
<dbReference type="InterPro" id="IPR001434">
    <property type="entry name" value="OmcB-like_DUF11"/>
</dbReference>
<feature type="compositionally biased region" description="Low complexity" evidence="2">
    <location>
        <begin position="824"/>
        <end position="838"/>
    </location>
</feature>
<feature type="region of interest" description="Disordered" evidence="2">
    <location>
        <begin position="798"/>
        <end position="867"/>
    </location>
</feature>
<dbReference type="Pfam" id="PF03629">
    <property type="entry name" value="SASA"/>
    <property type="match status" value="1"/>
</dbReference>
<dbReference type="NCBIfam" id="TIGR01451">
    <property type="entry name" value="B_ant_repeat"/>
    <property type="match status" value="2"/>
</dbReference>
<feature type="domain" description="DUF11" evidence="3">
    <location>
        <begin position="542"/>
        <end position="652"/>
    </location>
</feature>
<evidence type="ECO:0000256" key="1">
    <source>
        <dbReference type="ARBA" id="ARBA00022801"/>
    </source>
</evidence>
<dbReference type="InterPro" id="IPR005181">
    <property type="entry name" value="SASA"/>
</dbReference>
<comment type="caution">
    <text evidence="5">The sequence shown here is derived from an EMBL/GenBank/DDBJ whole genome shotgun (WGS) entry which is preliminary data.</text>
</comment>
<evidence type="ECO:0000313" key="5">
    <source>
        <dbReference type="EMBL" id="MCK8492854.1"/>
    </source>
</evidence>
<evidence type="ECO:0000313" key="6">
    <source>
        <dbReference type="Proteomes" id="UP001202180"/>
    </source>
</evidence>
<name>A0ABT0HL13_9BACT</name>
<keyword evidence="6" id="KW-1185">Reference proteome</keyword>
<dbReference type="PANTHER" id="PTHR34819:SF3">
    <property type="entry name" value="CELL SURFACE PROTEIN"/>
    <property type="match status" value="1"/>
</dbReference>
<feature type="compositionally biased region" description="Basic and acidic residues" evidence="2">
    <location>
        <begin position="843"/>
        <end position="861"/>
    </location>
</feature>
<gene>
    <name evidence="5" type="ORF">M0L20_13375</name>
</gene>
<sequence length="867" mass="92763">MRLLVQLLLKTGLTAVLLAVSLPRVSAQIDVTYPVSRMIVQRDNNNKATVQIVGSYAQDLDSVEVRAVVRTAGQGTTTGWSTLQTNPLNGQFSGKLTVTGGWYQLEVRGISNRKVVATDVVDRFGVGEVFAILGHSNAQGSSCYVDGTDRCPTMEGAVDDRVTVVSLDQTSPEFQQYEGTADNRYLPGLNFSQLATFTGISPFAKMAWFWGRMGDLLVQRINVPVLIYNAGFGGSNMEQTYKAAYDIPFEHGFIKYSLRMPYVNMRNLMNLYVPSTGIRAILLQHGENDRGNPTDLIVTHHYGVIDKVRQEFGKPNLSFIIALSSYVGGRFENVRQAQLQVINRDNYKTYQGPDLDNVNSLDDRPDGIHYSPLGQPKVGKLWADAITNAYLQSIQPYPAESQPLVSIACATNNRLTLTQPSGYEYTWNTGTTSQSLTVGAGTYSARLRDSQKKVVFPPAVTVPNTVKPAVPSITTSGSTSLCQPGSVTLTSSYEGDNLWNTSEISHSIQANSAGMYSLRAVNSVYGCQSDAATVYINNAMTDLALSLSVSRRIVSVGDTVTFSLTVRNEGACDAGAVTMQNRLPSNLVFVSSANLTAANNIVTGNLSNIPPGQSITRRYVARLTTAGNYLNAAQLTAQGRLDPDSEPNSGTADGEDDAAMVDLRTLSAANTLSLFASPNPNQKALPAVQGNQPAPDSTKADLSLTMELSQRYASQGQPVTITLKVFNQGGLNATNIRIRNDLPAGLQFLSSSTGMTASGTAVTGVISQLAAGQTASLSFRATVTGKGTLTNAAQILAADQPDPDSTPGNGTTNGEDDTARADLRSTSASGGRIASISSPIDESQSKPDLRKVNGNDTRSSENRTPNK</sequence>
<dbReference type="PANTHER" id="PTHR34819">
    <property type="entry name" value="LARGE CYSTEINE-RICH PERIPLASMIC PROTEIN OMCB"/>
    <property type="match status" value="1"/>
</dbReference>
<dbReference type="InterPro" id="IPR051172">
    <property type="entry name" value="Chlamydia_OmcB"/>
</dbReference>
<keyword evidence="1" id="KW-0378">Hydrolase</keyword>
<feature type="domain" description="Sialate O-acetylesterase" evidence="4">
    <location>
        <begin position="128"/>
        <end position="386"/>
    </location>
</feature>
<dbReference type="InterPro" id="IPR013783">
    <property type="entry name" value="Ig-like_fold"/>
</dbReference>